<name>A0A267FK42_9PLAT</name>
<dbReference type="InterPro" id="IPR029030">
    <property type="entry name" value="Caspase-like_dom_sf"/>
</dbReference>
<keyword evidence="3" id="KW-1185">Reference proteome</keyword>
<dbReference type="Pfam" id="PF00656">
    <property type="entry name" value="Peptidase_C14"/>
    <property type="match status" value="1"/>
</dbReference>
<sequence length="542" mass="60145">MQVASEDEIRKPCRGRVKTFAELPESEFTELINQGTPVLLLSTRDSDPKCTKIGEQLTNQFKFDHQHADSMDSYEQKVAKFLLDAETPNSSEVAIVHEIETTVNCQQPVLGGKIVTESDLYRPLYRRRDAKSTKLYVFYLQCPTECEDEVSFNKTDLSDKKSTLENSEFHSFVVGKGGANWQEVLRAFHSLDTVEDLANQISKHCCSLRSRKMTGLPKAESQSPVACELIDQPPVPKAESQSPVACELVDQPPVPEAAQQDAFNVLQSLHTKPSSECAEPNVFVSIVIGKYANSKANRVGFEKDKEYFLEIAQQLGCSTDNVHTLCPANDYVTADEIKDFLRNIAQDYKSKSVLPRCVFLAVSAHGNRAGIRDSDANEVSVEELMKDLESLGGFVLLLYQACRGSRFHPIHRQSDQFYTLPLVFSLGFENPKTLCCSLPALIPRSAAIFASMADYAAYRNEVKGGWLPRALLDVSRRSESVSVRQLAQLVQARICEMSDDGAITCRQGGSVYETSIQIQFSANGGCEDFVIETGLATGARLF</sequence>
<comment type="caution">
    <text evidence="2">The sequence shown here is derived from an EMBL/GenBank/DDBJ whole genome shotgun (WGS) entry which is preliminary data.</text>
</comment>
<dbReference type="Gene3D" id="3.40.50.1460">
    <property type="match status" value="1"/>
</dbReference>
<dbReference type="PROSITE" id="PS50208">
    <property type="entry name" value="CASPASE_P20"/>
    <property type="match status" value="1"/>
</dbReference>
<dbReference type="GO" id="GO:0006508">
    <property type="term" value="P:proteolysis"/>
    <property type="evidence" value="ECO:0007669"/>
    <property type="project" value="InterPro"/>
</dbReference>
<dbReference type="GO" id="GO:0004197">
    <property type="term" value="F:cysteine-type endopeptidase activity"/>
    <property type="evidence" value="ECO:0007669"/>
    <property type="project" value="InterPro"/>
</dbReference>
<dbReference type="InterPro" id="IPR001309">
    <property type="entry name" value="Pept_C14_p20"/>
</dbReference>
<proteinExistence type="predicted"/>
<dbReference type="EMBL" id="NIVC01000975">
    <property type="protein sequence ID" value="PAA74145.1"/>
    <property type="molecule type" value="Genomic_DNA"/>
</dbReference>
<gene>
    <name evidence="2" type="ORF">BOX15_Mlig012038g1</name>
</gene>
<accession>A0A267FK42</accession>
<dbReference type="STRING" id="282301.A0A267FK42"/>
<reference evidence="2 3" key="1">
    <citation type="submission" date="2017-06" db="EMBL/GenBank/DDBJ databases">
        <title>A platform for efficient transgenesis in Macrostomum lignano, a flatworm model organism for stem cell research.</title>
        <authorList>
            <person name="Berezikov E."/>
        </authorList>
    </citation>
    <scope>NUCLEOTIDE SEQUENCE [LARGE SCALE GENOMIC DNA]</scope>
    <source>
        <strain evidence="2">DV1</strain>
        <tissue evidence="2">Whole organism</tissue>
    </source>
</reference>
<dbReference type="Proteomes" id="UP000215902">
    <property type="component" value="Unassembled WGS sequence"/>
</dbReference>
<organism evidence="2 3">
    <name type="scientific">Macrostomum lignano</name>
    <dbReference type="NCBI Taxonomy" id="282301"/>
    <lineage>
        <taxon>Eukaryota</taxon>
        <taxon>Metazoa</taxon>
        <taxon>Spiralia</taxon>
        <taxon>Lophotrochozoa</taxon>
        <taxon>Platyhelminthes</taxon>
        <taxon>Rhabditophora</taxon>
        <taxon>Macrostomorpha</taxon>
        <taxon>Macrostomida</taxon>
        <taxon>Macrostomidae</taxon>
        <taxon>Macrostomum</taxon>
    </lineage>
</organism>
<dbReference type="InterPro" id="IPR011600">
    <property type="entry name" value="Pept_C14_caspase"/>
</dbReference>
<dbReference type="AlphaFoldDB" id="A0A267FK42"/>
<feature type="domain" description="Caspase family p20" evidence="1">
    <location>
        <begin position="332"/>
        <end position="406"/>
    </location>
</feature>
<dbReference type="SUPFAM" id="SSF52129">
    <property type="entry name" value="Caspase-like"/>
    <property type="match status" value="1"/>
</dbReference>
<evidence type="ECO:0000259" key="1">
    <source>
        <dbReference type="PROSITE" id="PS50208"/>
    </source>
</evidence>
<evidence type="ECO:0000313" key="2">
    <source>
        <dbReference type="EMBL" id="PAA74145.1"/>
    </source>
</evidence>
<protein>
    <recommendedName>
        <fullName evidence="1">Caspase family p20 domain-containing protein</fullName>
    </recommendedName>
</protein>
<evidence type="ECO:0000313" key="3">
    <source>
        <dbReference type="Proteomes" id="UP000215902"/>
    </source>
</evidence>